<accession>A0A8C3V397</accession>
<reference evidence="3" key="1">
    <citation type="submission" date="2025-08" db="UniProtKB">
        <authorList>
            <consortium name="Ensembl"/>
        </authorList>
    </citation>
    <scope>IDENTIFICATION</scope>
</reference>
<dbReference type="Ensembl" id="ENSCUST00005023288.1">
    <property type="protein sequence ID" value="ENSCUSP00005022485.1"/>
    <property type="gene ID" value="ENSCUSG00005014231.1"/>
</dbReference>
<dbReference type="GO" id="GO:0019068">
    <property type="term" value="P:virion assembly"/>
    <property type="evidence" value="ECO:0007669"/>
    <property type="project" value="InterPro"/>
</dbReference>
<sequence>MIHYCMEVWGGQKIRADNIYWPVFGSPEDWICQALNLYVNSKEPFSQEEREYAALWVANEARVRLFVLNERKKKKKSREDKDFEYSPPPYQLPPLDRAPALPPDPPVNSIYAALLPLVPDKDSEFGPDSLAETRRILFPLKEVPMGMIPNPNAGQVRQPAQIPGVGYIASPLNSGDVRDFKKEMKHLLEDPLGVGDRLDQFLGPNIYTWDELQAILSILFTPEEREIIWIAGMRIWDRDHQAGPQADVKWPIQKPNWDNQNPEHQTHMADLRAMIIQGVKESVPRGRNVGKAFSEQQKQEENHTEWLERLKKSFQLYSGVDPNSEIGQALLKTQFVAKSWPDIRKKLEKQDDWQDKGLDELVKEVQRVYIRRSEEAEKRQDERHERQMRIMVAAIQEGQRKTFPKRDEVSDS</sequence>
<organism evidence="3 4">
    <name type="scientific">Catharus ustulatus</name>
    <name type="common">Russet-backed thrush</name>
    <name type="synonym">Hylocichla ustulatus</name>
    <dbReference type="NCBI Taxonomy" id="91951"/>
    <lineage>
        <taxon>Eukaryota</taxon>
        <taxon>Metazoa</taxon>
        <taxon>Chordata</taxon>
        <taxon>Craniata</taxon>
        <taxon>Vertebrata</taxon>
        <taxon>Euteleostomi</taxon>
        <taxon>Archelosauria</taxon>
        <taxon>Archosauria</taxon>
        <taxon>Dinosauria</taxon>
        <taxon>Saurischia</taxon>
        <taxon>Theropoda</taxon>
        <taxon>Coelurosauria</taxon>
        <taxon>Aves</taxon>
        <taxon>Neognathae</taxon>
        <taxon>Neoaves</taxon>
        <taxon>Telluraves</taxon>
        <taxon>Australaves</taxon>
        <taxon>Passeriformes</taxon>
        <taxon>Turdidae</taxon>
        <taxon>Catharus</taxon>
    </lineage>
</organism>
<evidence type="ECO:0000259" key="2">
    <source>
        <dbReference type="Pfam" id="PF02093"/>
    </source>
</evidence>
<dbReference type="Gene3D" id="1.10.375.10">
    <property type="entry name" value="Human Immunodeficiency Virus Type 1 Capsid Protein"/>
    <property type="match status" value="1"/>
</dbReference>
<dbReference type="PANTHER" id="PTHR33166">
    <property type="entry name" value="GAG_P30 DOMAIN-CONTAINING PROTEIN"/>
    <property type="match status" value="1"/>
</dbReference>
<evidence type="ECO:0000313" key="3">
    <source>
        <dbReference type="Ensembl" id="ENSCUSP00005022485.1"/>
    </source>
</evidence>
<proteinExistence type="predicted"/>
<evidence type="ECO:0000256" key="1">
    <source>
        <dbReference type="SAM" id="MobiDB-lite"/>
    </source>
</evidence>
<dbReference type="InterPro" id="IPR008919">
    <property type="entry name" value="Retrov_capsid_N"/>
</dbReference>
<dbReference type="Proteomes" id="UP000694563">
    <property type="component" value="Unassembled WGS sequence"/>
</dbReference>
<dbReference type="AlphaFoldDB" id="A0A8C3V397"/>
<feature type="domain" description="Core shell protein Gag P30" evidence="2">
    <location>
        <begin position="176"/>
        <end position="369"/>
    </location>
</feature>
<evidence type="ECO:0000313" key="4">
    <source>
        <dbReference type="Proteomes" id="UP000694563"/>
    </source>
</evidence>
<keyword evidence="4" id="KW-1185">Reference proteome</keyword>
<dbReference type="Pfam" id="PF02093">
    <property type="entry name" value="Gag_p30"/>
    <property type="match status" value="1"/>
</dbReference>
<reference evidence="3" key="2">
    <citation type="submission" date="2025-09" db="UniProtKB">
        <authorList>
            <consortium name="Ensembl"/>
        </authorList>
    </citation>
    <scope>IDENTIFICATION</scope>
</reference>
<feature type="region of interest" description="Disordered" evidence="1">
    <location>
        <begin position="77"/>
        <end position="99"/>
    </location>
</feature>
<protein>
    <recommendedName>
        <fullName evidence="2">Core shell protein Gag P30 domain-containing protein</fullName>
    </recommendedName>
</protein>
<dbReference type="InterPro" id="IPR050462">
    <property type="entry name" value="Retroviral_Gag-Pol_poly"/>
</dbReference>
<dbReference type="InterPro" id="IPR003036">
    <property type="entry name" value="Gag_P30"/>
</dbReference>
<name>A0A8C3V397_CATUS</name>
<dbReference type="SUPFAM" id="SSF47943">
    <property type="entry name" value="Retrovirus capsid protein, N-terminal core domain"/>
    <property type="match status" value="1"/>
</dbReference>